<name>A0ABW2BQ18_9HYPH</name>
<dbReference type="PANTHER" id="PTHR12677">
    <property type="entry name" value="GOLGI APPARATUS MEMBRANE PROTEIN TVP38-RELATED"/>
    <property type="match status" value="1"/>
</dbReference>
<feature type="transmembrane region" description="Helical" evidence="6">
    <location>
        <begin position="83"/>
        <end position="110"/>
    </location>
</feature>
<dbReference type="EMBL" id="JBHSWN010000001">
    <property type="protein sequence ID" value="MFC6792061.1"/>
    <property type="molecule type" value="Genomic_DNA"/>
</dbReference>
<evidence type="ECO:0000256" key="3">
    <source>
        <dbReference type="ARBA" id="ARBA00022692"/>
    </source>
</evidence>
<accession>A0ABW2BQ18</accession>
<dbReference type="Proteomes" id="UP001596292">
    <property type="component" value="Unassembled WGS sequence"/>
</dbReference>
<feature type="domain" description="VTT" evidence="7">
    <location>
        <begin position="64"/>
        <end position="180"/>
    </location>
</feature>
<dbReference type="InterPro" id="IPR006311">
    <property type="entry name" value="TAT_signal"/>
</dbReference>
<dbReference type="PANTHER" id="PTHR12677:SF59">
    <property type="entry name" value="GOLGI APPARATUS MEMBRANE PROTEIN TVP38-RELATED"/>
    <property type="match status" value="1"/>
</dbReference>
<keyword evidence="3 6" id="KW-0812">Transmembrane</keyword>
<feature type="transmembrane region" description="Helical" evidence="6">
    <location>
        <begin position="197"/>
        <end position="215"/>
    </location>
</feature>
<dbReference type="InterPro" id="IPR015414">
    <property type="entry name" value="TMEM64"/>
</dbReference>
<evidence type="ECO:0000313" key="9">
    <source>
        <dbReference type="Proteomes" id="UP001596292"/>
    </source>
</evidence>
<reference evidence="9" key="1">
    <citation type="journal article" date="2019" name="Int. J. Syst. Evol. Microbiol.">
        <title>The Global Catalogue of Microorganisms (GCM) 10K type strain sequencing project: providing services to taxonomists for standard genome sequencing and annotation.</title>
        <authorList>
            <consortium name="The Broad Institute Genomics Platform"/>
            <consortium name="The Broad Institute Genome Sequencing Center for Infectious Disease"/>
            <person name="Wu L."/>
            <person name="Ma J."/>
        </authorList>
    </citation>
    <scope>NUCLEOTIDE SEQUENCE [LARGE SCALE GENOMIC DNA]</scope>
    <source>
        <strain evidence="9">CCUG 48316</strain>
    </source>
</reference>
<evidence type="ECO:0000313" key="8">
    <source>
        <dbReference type="EMBL" id="MFC6792061.1"/>
    </source>
</evidence>
<evidence type="ECO:0000256" key="1">
    <source>
        <dbReference type="ARBA" id="ARBA00004651"/>
    </source>
</evidence>
<gene>
    <name evidence="8" type="ORF">ACFQE0_22270</name>
</gene>
<organism evidence="8 9">
    <name type="scientific">Methylobacterium komagatae</name>
    <dbReference type="NCBI Taxonomy" id="374425"/>
    <lineage>
        <taxon>Bacteria</taxon>
        <taxon>Pseudomonadati</taxon>
        <taxon>Pseudomonadota</taxon>
        <taxon>Alphaproteobacteria</taxon>
        <taxon>Hyphomicrobiales</taxon>
        <taxon>Methylobacteriaceae</taxon>
        <taxon>Methylobacterium</taxon>
    </lineage>
</organism>
<sequence>MTLPPLSRLAALALLGGLAAAPLVAGILAPDAAARLTARLAELGPAGPAILLVVQALVAASGVVPASGVGIAAGALLGPVEGFCVAALGTMMGALITFALARTVLGARALARFGGRRLAALDGALAAEGWRLVCLIRLSPIMPFAPTSLALGASTVGLRDYALGTLAALPALFAYVALGAMGQGGGHLLSGAGPAEWLRLGVLSAGAVATVLLMLRLRRILGRTVPGHALPNGNLPGGDLTA</sequence>
<dbReference type="Pfam" id="PF09335">
    <property type="entry name" value="VTT_dom"/>
    <property type="match status" value="1"/>
</dbReference>
<keyword evidence="2 6" id="KW-1003">Cell membrane</keyword>
<dbReference type="PROSITE" id="PS51318">
    <property type="entry name" value="TAT"/>
    <property type="match status" value="1"/>
</dbReference>
<feature type="transmembrane region" description="Helical" evidence="6">
    <location>
        <begin position="49"/>
        <end position="76"/>
    </location>
</feature>
<comment type="caution">
    <text evidence="8">The sequence shown here is derived from an EMBL/GenBank/DDBJ whole genome shotgun (WGS) entry which is preliminary data.</text>
</comment>
<evidence type="ECO:0000256" key="6">
    <source>
        <dbReference type="RuleBase" id="RU366058"/>
    </source>
</evidence>
<dbReference type="RefSeq" id="WP_378973552.1">
    <property type="nucleotide sequence ID" value="NZ_JBHSWN010000001.1"/>
</dbReference>
<keyword evidence="9" id="KW-1185">Reference proteome</keyword>
<evidence type="ECO:0000259" key="7">
    <source>
        <dbReference type="Pfam" id="PF09335"/>
    </source>
</evidence>
<feature type="transmembrane region" description="Helical" evidence="6">
    <location>
        <begin position="163"/>
        <end position="185"/>
    </location>
</feature>
<comment type="similarity">
    <text evidence="6">Belongs to the TVP38/TMEM64 family.</text>
</comment>
<proteinExistence type="inferred from homology"/>
<keyword evidence="5 6" id="KW-0472">Membrane</keyword>
<evidence type="ECO:0000256" key="2">
    <source>
        <dbReference type="ARBA" id="ARBA00022475"/>
    </source>
</evidence>
<dbReference type="InterPro" id="IPR032816">
    <property type="entry name" value="VTT_dom"/>
</dbReference>
<protein>
    <recommendedName>
        <fullName evidence="6">TVP38/TMEM64 family membrane protein</fullName>
    </recommendedName>
</protein>
<evidence type="ECO:0000256" key="4">
    <source>
        <dbReference type="ARBA" id="ARBA00022989"/>
    </source>
</evidence>
<evidence type="ECO:0000256" key="5">
    <source>
        <dbReference type="ARBA" id="ARBA00023136"/>
    </source>
</evidence>
<comment type="caution">
    <text evidence="6">Lacks conserved residue(s) required for the propagation of feature annotation.</text>
</comment>
<comment type="subcellular location">
    <subcellularLocation>
        <location evidence="1 6">Cell membrane</location>
        <topology evidence="1 6">Multi-pass membrane protein</topology>
    </subcellularLocation>
</comment>
<keyword evidence="4 6" id="KW-1133">Transmembrane helix</keyword>